<dbReference type="Pfam" id="PF00441">
    <property type="entry name" value="Acyl-CoA_dh_1"/>
    <property type="match status" value="1"/>
</dbReference>
<dbReference type="STRING" id="589385.SAMN05421504_10556"/>
<dbReference type="GO" id="GO:0050660">
    <property type="term" value="F:flavin adenine dinucleotide binding"/>
    <property type="evidence" value="ECO:0007669"/>
    <property type="project" value="InterPro"/>
</dbReference>
<dbReference type="Proteomes" id="UP000199515">
    <property type="component" value="Unassembled WGS sequence"/>
</dbReference>
<dbReference type="PANTHER" id="PTHR43884">
    <property type="entry name" value="ACYL-COA DEHYDROGENASE"/>
    <property type="match status" value="1"/>
</dbReference>
<evidence type="ECO:0000256" key="5">
    <source>
        <dbReference type="ARBA" id="ARBA00023002"/>
    </source>
</evidence>
<sequence>MSFTEEQEALRASVRKALERNPEPWQALCEIGVTALAIPEEYGGLGAGLTEIQIVAEELGRVLADVPFLSTVLATQALLSTEDETARKRLLPRLAEGTTGALALTGEYVIDGDTAEILLAAKGNTLYEVDSAHKRHTPTMDETRRLASVEIVDAHPVGEVNINQVRDVALAVLAAEQAGAAARALHITVEFCKQRKQFGRAIGGFQALKHRMADLYVLIETARSAAYAATSERMAAIAKVYCSEAFCAVAAEMIQLHGGIAITWEHEAHRYFKRAHLSAQLFGAPRDHLARVGQTPV</sequence>
<keyword evidence="3" id="KW-0285">Flavoprotein</keyword>
<evidence type="ECO:0000259" key="7">
    <source>
        <dbReference type="Pfam" id="PF02771"/>
    </source>
</evidence>
<name>A0A1H3IMZ8_9PSEU</name>
<evidence type="ECO:0000256" key="1">
    <source>
        <dbReference type="ARBA" id="ARBA00001974"/>
    </source>
</evidence>
<keyword evidence="5" id="KW-0560">Oxidoreductase</keyword>
<dbReference type="EMBL" id="FNON01000005">
    <property type="protein sequence ID" value="SDY29203.1"/>
    <property type="molecule type" value="Genomic_DNA"/>
</dbReference>
<accession>A0A1H3IMZ8</accession>
<dbReference type="Pfam" id="PF02771">
    <property type="entry name" value="Acyl-CoA_dh_N"/>
    <property type="match status" value="1"/>
</dbReference>
<feature type="domain" description="Acyl-CoA dehydrogenase/oxidase C-terminal" evidence="6">
    <location>
        <begin position="172"/>
        <end position="283"/>
    </location>
</feature>
<comment type="cofactor">
    <cofactor evidence="1">
        <name>FAD</name>
        <dbReference type="ChEBI" id="CHEBI:57692"/>
    </cofactor>
</comment>
<dbReference type="InterPro" id="IPR009075">
    <property type="entry name" value="AcylCo_DH/oxidase_C"/>
</dbReference>
<proteinExistence type="inferred from homology"/>
<dbReference type="SUPFAM" id="SSF56645">
    <property type="entry name" value="Acyl-CoA dehydrogenase NM domain-like"/>
    <property type="match status" value="1"/>
</dbReference>
<dbReference type="Gene3D" id="1.20.140.10">
    <property type="entry name" value="Butyryl-CoA Dehydrogenase, subunit A, domain 3"/>
    <property type="match status" value="1"/>
</dbReference>
<protein>
    <submittedName>
        <fullName evidence="8">Acyl-CoA dehydrogenase</fullName>
    </submittedName>
</protein>
<evidence type="ECO:0000256" key="2">
    <source>
        <dbReference type="ARBA" id="ARBA00009347"/>
    </source>
</evidence>
<dbReference type="OrthoDB" id="8677713at2"/>
<dbReference type="PANTHER" id="PTHR43884:SF20">
    <property type="entry name" value="ACYL-COA DEHYDROGENASE FADE28"/>
    <property type="match status" value="1"/>
</dbReference>
<evidence type="ECO:0000256" key="3">
    <source>
        <dbReference type="ARBA" id="ARBA00022630"/>
    </source>
</evidence>
<dbReference type="InterPro" id="IPR036250">
    <property type="entry name" value="AcylCo_DH-like_C"/>
</dbReference>
<dbReference type="GO" id="GO:0003995">
    <property type="term" value="F:acyl-CoA dehydrogenase activity"/>
    <property type="evidence" value="ECO:0007669"/>
    <property type="project" value="TreeGrafter"/>
</dbReference>
<dbReference type="RefSeq" id="WP_091292108.1">
    <property type="nucleotide sequence ID" value="NZ_FNON01000005.1"/>
</dbReference>
<feature type="domain" description="Acyl-CoA dehydrogenase/oxidase N-terminal" evidence="7">
    <location>
        <begin position="15"/>
        <end position="97"/>
    </location>
</feature>
<gene>
    <name evidence="8" type="ORF">SAMN05421504_10556</name>
</gene>
<keyword evidence="9" id="KW-1185">Reference proteome</keyword>
<comment type="similarity">
    <text evidence="2">Belongs to the acyl-CoA dehydrogenase family.</text>
</comment>
<dbReference type="Gene3D" id="1.10.540.10">
    <property type="entry name" value="Acyl-CoA dehydrogenase/oxidase, N-terminal domain"/>
    <property type="match status" value="1"/>
</dbReference>
<dbReference type="InterPro" id="IPR013786">
    <property type="entry name" value="AcylCoA_DH/ox_N"/>
</dbReference>
<dbReference type="InterPro" id="IPR009100">
    <property type="entry name" value="AcylCoA_DH/oxidase_NM_dom_sf"/>
</dbReference>
<dbReference type="SUPFAM" id="SSF47203">
    <property type="entry name" value="Acyl-CoA dehydrogenase C-terminal domain-like"/>
    <property type="match status" value="1"/>
</dbReference>
<dbReference type="AlphaFoldDB" id="A0A1H3IMZ8"/>
<evidence type="ECO:0000313" key="9">
    <source>
        <dbReference type="Proteomes" id="UP000199515"/>
    </source>
</evidence>
<keyword evidence="4" id="KW-0274">FAD</keyword>
<evidence type="ECO:0000256" key="4">
    <source>
        <dbReference type="ARBA" id="ARBA00022827"/>
    </source>
</evidence>
<reference evidence="8 9" key="1">
    <citation type="submission" date="2016-10" db="EMBL/GenBank/DDBJ databases">
        <authorList>
            <person name="de Groot N.N."/>
        </authorList>
    </citation>
    <scope>NUCLEOTIDE SEQUENCE [LARGE SCALE GENOMIC DNA]</scope>
    <source>
        <strain evidence="8 9">CPCC 202699</strain>
    </source>
</reference>
<evidence type="ECO:0000259" key="6">
    <source>
        <dbReference type="Pfam" id="PF00441"/>
    </source>
</evidence>
<dbReference type="InterPro" id="IPR037069">
    <property type="entry name" value="AcylCoA_DH/ox_N_sf"/>
</dbReference>
<evidence type="ECO:0000313" key="8">
    <source>
        <dbReference type="EMBL" id="SDY29203.1"/>
    </source>
</evidence>
<organism evidence="8 9">
    <name type="scientific">Amycolatopsis xylanica</name>
    <dbReference type="NCBI Taxonomy" id="589385"/>
    <lineage>
        <taxon>Bacteria</taxon>
        <taxon>Bacillati</taxon>
        <taxon>Actinomycetota</taxon>
        <taxon>Actinomycetes</taxon>
        <taxon>Pseudonocardiales</taxon>
        <taxon>Pseudonocardiaceae</taxon>
        <taxon>Amycolatopsis</taxon>
    </lineage>
</organism>